<dbReference type="GO" id="GO:0051920">
    <property type="term" value="F:peroxiredoxin activity"/>
    <property type="evidence" value="ECO:0007669"/>
    <property type="project" value="InterPro"/>
</dbReference>
<proteinExistence type="predicted"/>
<organism evidence="2 3">
    <name type="scientific">Streptomyces lydicus</name>
    <dbReference type="NCBI Taxonomy" id="47763"/>
    <lineage>
        <taxon>Bacteria</taxon>
        <taxon>Bacillati</taxon>
        <taxon>Actinomycetota</taxon>
        <taxon>Actinomycetes</taxon>
        <taxon>Kitasatosporales</taxon>
        <taxon>Streptomycetaceae</taxon>
        <taxon>Streptomyces</taxon>
    </lineage>
</organism>
<reference evidence="2 3" key="1">
    <citation type="submission" date="2016-09" db="EMBL/GenBank/DDBJ databases">
        <title>Complete genome sequencing of Streptomyces lydicus 103 and metabolic pathways analysis of antibiotic biosynthesis.</title>
        <authorList>
            <person name="Jia N."/>
            <person name="Ding M.-Z."/>
            <person name="Gao F."/>
            <person name="Yuan Y.-J."/>
        </authorList>
    </citation>
    <scope>NUCLEOTIDE SEQUENCE [LARGE SCALE GENOMIC DNA]</scope>
    <source>
        <strain evidence="2 3">103</strain>
    </source>
</reference>
<dbReference type="PANTHER" id="PTHR34846:SF10">
    <property type="entry name" value="CYTOPLASMIC PROTEIN"/>
    <property type="match status" value="1"/>
</dbReference>
<dbReference type="InterPro" id="IPR003779">
    <property type="entry name" value="CMD-like"/>
</dbReference>
<dbReference type="InterPro" id="IPR029032">
    <property type="entry name" value="AhpD-like"/>
</dbReference>
<dbReference type="OrthoDB" id="657225at2"/>
<dbReference type="KEGG" id="slc:SL103_31590"/>
<dbReference type="PANTHER" id="PTHR34846">
    <property type="entry name" value="4-CARBOXYMUCONOLACTONE DECARBOXYLASE FAMILY PROTEIN (AFU_ORTHOLOGUE AFUA_6G11590)"/>
    <property type="match status" value="1"/>
</dbReference>
<dbReference type="SUPFAM" id="SSF69118">
    <property type="entry name" value="AhpD-like"/>
    <property type="match status" value="1"/>
</dbReference>
<name>A0A1D7VTV9_9ACTN</name>
<dbReference type="Gene3D" id="1.20.1290.10">
    <property type="entry name" value="AhpD-like"/>
    <property type="match status" value="1"/>
</dbReference>
<feature type="domain" description="Carboxymuconolactone decarboxylase-like" evidence="1">
    <location>
        <begin position="39"/>
        <end position="100"/>
    </location>
</feature>
<dbReference type="EMBL" id="CP017157">
    <property type="protein sequence ID" value="AOP50203.1"/>
    <property type="molecule type" value="Genomic_DNA"/>
</dbReference>
<keyword evidence="3" id="KW-1185">Reference proteome</keyword>
<dbReference type="Pfam" id="PF02627">
    <property type="entry name" value="CMD"/>
    <property type="match status" value="1"/>
</dbReference>
<accession>A0A1D7VTV9</accession>
<sequence>MARIPLSPPRTLTLRLAEWYSRRAYGRVMQPALVLGHHPKILRGYFAFESRVARWKALDPALKHLAELASAAAIGCSWCVDFGHWQADRLGLPLAKISKVPDRRAHRESFTEPERLVMAYAEAMTATPPAVTDELAADLRGRLGDRAFVELTTVVAVENLRSRLNSAMGLRSQGFSDQCAVPPATAAAPGTPTED</sequence>
<dbReference type="Proteomes" id="UP000094094">
    <property type="component" value="Chromosome"/>
</dbReference>
<dbReference type="RefSeq" id="WP_069572378.1">
    <property type="nucleotide sequence ID" value="NZ_CP017157.1"/>
</dbReference>
<evidence type="ECO:0000313" key="2">
    <source>
        <dbReference type="EMBL" id="AOP50203.1"/>
    </source>
</evidence>
<evidence type="ECO:0000313" key="3">
    <source>
        <dbReference type="Proteomes" id="UP000094094"/>
    </source>
</evidence>
<evidence type="ECO:0000259" key="1">
    <source>
        <dbReference type="Pfam" id="PF02627"/>
    </source>
</evidence>
<dbReference type="AlphaFoldDB" id="A0A1D7VTV9"/>
<protein>
    <submittedName>
        <fullName evidence="2">Carboxymuconolactone decarboxylase</fullName>
    </submittedName>
</protein>
<gene>
    <name evidence="2" type="ORF">SL103_31590</name>
</gene>